<dbReference type="Pfam" id="PF13556">
    <property type="entry name" value="HTH_30"/>
    <property type="match status" value="1"/>
</dbReference>
<dbReference type="Gene3D" id="1.10.10.2840">
    <property type="entry name" value="PucR C-terminal helix-turn-helix domain"/>
    <property type="match status" value="1"/>
</dbReference>
<accession>A0A1I3XFF7</accession>
<dbReference type="InterPro" id="IPR051448">
    <property type="entry name" value="CdaR-like_regulators"/>
</dbReference>
<dbReference type="STRING" id="1884381.SAMN05518846_109212"/>
<evidence type="ECO:0000256" key="1">
    <source>
        <dbReference type="ARBA" id="ARBA00006754"/>
    </source>
</evidence>
<dbReference type="SUPFAM" id="SSF55781">
    <property type="entry name" value="GAF domain-like"/>
    <property type="match status" value="1"/>
</dbReference>
<organism evidence="3 4">
    <name type="scientific">Brevibacillus centrosporus</name>
    <dbReference type="NCBI Taxonomy" id="54910"/>
    <lineage>
        <taxon>Bacteria</taxon>
        <taxon>Bacillati</taxon>
        <taxon>Bacillota</taxon>
        <taxon>Bacilli</taxon>
        <taxon>Bacillales</taxon>
        <taxon>Paenibacillaceae</taxon>
        <taxon>Brevibacillus</taxon>
    </lineage>
</organism>
<dbReference type="EMBL" id="FORT01000009">
    <property type="protein sequence ID" value="SFK18284.1"/>
    <property type="molecule type" value="Genomic_DNA"/>
</dbReference>
<dbReference type="InterPro" id="IPR029016">
    <property type="entry name" value="GAF-like_dom_sf"/>
</dbReference>
<evidence type="ECO:0000259" key="2">
    <source>
        <dbReference type="SMART" id="SM00065"/>
    </source>
</evidence>
<evidence type="ECO:0000313" key="4">
    <source>
        <dbReference type="Proteomes" id="UP000198915"/>
    </source>
</evidence>
<keyword evidence="4" id="KW-1185">Reference proteome</keyword>
<comment type="similarity">
    <text evidence="1">Belongs to the CdaR family.</text>
</comment>
<dbReference type="Pfam" id="PF13185">
    <property type="entry name" value="GAF_2"/>
    <property type="match status" value="1"/>
</dbReference>
<dbReference type="SMART" id="SM00065">
    <property type="entry name" value="GAF"/>
    <property type="match status" value="1"/>
</dbReference>
<dbReference type="Pfam" id="PF17853">
    <property type="entry name" value="GGDEF_2"/>
    <property type="match status" value="1"/>
</dbReference>
<protein>
    <submittedName>
        <fullName evidence="3">GAF domain-containing protein</fullName>
    </submittedName>
</protein>
<reference evidence="4" key="1">
    <citation type="submission" date="2016-10" db="EMBL/GenBank/DDBJ databases">
        <authorList>
            <person name="Varghese N."/>
            <person name="Submissions S."/>
        </authorList>
    </citation>
    <scope>NUCLEOTIDE SEQUENCE [LARGE SCALE GENOMIC DNA]</scope>
    <source>
        <strain evidence="4">OK042</strain>
    </source>
</reference>
<dbReference type="RefSeq" id="WP_092270318.1">
    <property type="nucleotide sequence ID" value="NZ_FORT01000009.1"/>
</dbReference>
<evidence type="ECO:0000313" key="3">
    <source>
        <dbReference type="EMBL" id="SFK18284.1"/>
    </source>
</evidence>
<dbReference type="InterPro" id="IPR003018">
    <property type="entry name" value="GAF"/>
</dbReference>
<feature type="domain" description="GAF" evidence="2">
    <location>
        <begin position="131"/>
        <end position="286"/>
    </location>
</feature>
<dbReference type="PANTHER" id="PTHR33744:SF1">
    <property type="entry name" value="DNA-BINDING TRANSCRIPTIONAL ACTIVATOR ADER"/>
    <property type="match status" value="1"/>
</dbReference>
<name>A0A1I3XFF7_9BACL</name>
<gene>
    <name evidence="3" type="ORF">SAMN05518846_109212</name>
</gene>
<dbReference type="PANTHER" id="PTHR33744">
    <property type="entry name" value="CARBOHYDRATE DIACID REGULATOR"/>
    <property type="match status" value="1"/>
</dbReference>
<dbReference type="InterPro" id="IPR042070">
    <property type="entry name" value="PucR_C-HTH_sf"/>
</dbReference>
<dbReference type="AlphaFoldDB" id="A0A1I3XFF7"/>
<sequence>MQNLIVLQSFLAEKLPGIPYQIWMGHPDSMTLSYSTPQIETERPLLPGRSSEKPYFFFQNPDKAYFSTELDKDFQITICLYDRDVSALPATDWEVLSYICSGMYFQEIHQPLKNDLEKMVDSLQILTATLDVNELLSKIIQIALTVIPAGDAGVFRQFDAENQQLTPLTVVGLPDGYLRYKTRLGENVSGKVFIDKRPRLYNSTADILSEQTNLSPENVAFVKKGPYANRMIIVPVWLDDECIGTLAILQFTKKRSFIDRDVKLLQGFSSQVAIAFHNAKLYKESRLHLEESRQLSRELDEKNQLFQKRINVHETLTQLSLTNKGIQKMISEINRILGRHVDYVDFLNNDNSPGRRPSPSFPFETIAHYFSGSQKSAVSTTLSNQDYYLYPIFIGSVLLGCMIVSLSHPLSQMDIVTIEQSGSVLALEMVKNISMTELYHKKALTFFTQLLEKQDYEALLASGLPFNFKINTYTFVCLCEIPGSFEPYEVEARLQRLLSKINQRLSAINKLTFGFHNKITLLFSVNENAEVKHIISQLETIVREWLNTDQHFLYGGIGGAYLNVEEIAKSYEEAQKTIAFLINRNQSGLISYEEIGINRFFLNQSSQDIEKFTEEIFLPLRSDHIQSSDLETTLMQYVACNLSAIDTAKKLHIHINTLYQRLKRIEERLGLRFDRQEDMLKIQLACHLKNHLSSFKS</sequence>
<proteinExistence type="inferred from homology"/>
<dbReference type="Gene3D" id="3.30.450.40">
    <property type="match status" value="1"/>
</dbReference>
<dbReference type="InterPro" id="IPR041522">
    <property type="entry name" value="CdaR_GGDEF"/>
</dbReference>
<dbReference type="Proteomes" id="UP000198915">
    <property type="component" value="Unassembled WGS sequence"/>
</dbReference>
<dbReference type="InterPro" id="IPR025736">
    <property type="entry name" value="PucR_C-HTH_dom"/>
</dbReference>